<organism evidence="2 3">
    <name type="scientific">Teichococcus rhizosphaerae</name>
    <dbReference type="NCBI Taxonomy" id="1335062"/>
    <lineage>
        <taxon>Bacteria</taxon>
        <taxon>Pseudomonadati</taxon>
        <taxon>Pseudomonadota</taxon>
        <taxon>Alphaproteobacteria</taxon>
        <taxon>Acetobacterales</taxon>
        <taxon>Roseomonadaceae</taxon>
        <taxon>Roseomonas</taxon>
    </lineage>
</organism>
<evidence type="ECO:0000259" key="1">
    <source>
        <dbReference type="Pfam" id="PF01037"/>
    </source>
</evidence>
<proteinExistence type="predicted"/>
<dbReference type="SUPFAM" id="SSF54909">
    <property type="entry name" value="Dimeric alpha+beta barrel"/>
    <property type="match status" value="1"/>
</dbReference>
<dbReference type="Proteomes" id="UP000223527">
    <property type="component" value="Unassembled WGS sequence"/>
</dbReference>
<dbReference type="RefSeq" id="WP_099093509.1">
    <property type="nucleotide sequence ID" value="NZ_PDNU01000001.1"/>
</dbReference>
<accession>A0A2C7AEI5</accession>
<reference evidence="2 3" key="1">
    <citation type="submission" date="2017-10" db="EMBL/GenBank/DDBJ databases">
        <authorList>
            <person name="Banno H."/>
            <person name="Chua N.-H."/>
        </authorList>
    </citation>
    <scope>NUCLEOTIDE SEQUENCE [LARGE SCALE GENOMIC DNA]</scope>
    <source>
        <strain evidence="2 3">YW11</strain>
    </source>
</reference>
<sequence>MRAIFVMLKCEMGKAYQVAREMADSIEELSEMHSISGQYDLLGKFYLENDQDIGLFVVEKVQSVEGVKDTYTLQTFNAFSGARG</sequence>
<dbReference type="InterPro" id="IPR011008">
    <property type="entry name" value="Dimeric_a/b-barrel"/>
</dbReference>
<name>A0A2C7AEI5_9PROT</name>
<dbReference type="OrthoDB" id="9799041at2"/>
<comment type="caution">
    <text evidence="2">The sequence shown here is derived from an EMBL/GenBank/DDBJ whole genome shotgun (WGS) entry which is preliminary data.</text>
</comment>
<feature type="domain" description="Transcription regulator AsnC/Lrp ligand binding" evidence="1">
    <location>
        <begin position="6"/>
        <end position="73"/>
    </location>
</feature>
<gene>
    <name evidence="2" type="ORF">CR162_00120</name>
</gene>
<dbReference type="AlphaFoldDB" id="A0A2C7AEI5"/>
<dbReference type="Pfam" id="PF01037">
    <property type="entry name" value="AsnC_trans_reg"/>
    <property type="match status" value="1"/>
</dbReference>
<dbReference type="InterPro" id="IPR019887">
    <property type="entry name" value="Tscrpt_reg_AsnC/Lrp_C"/>
</dbReference>
<keyword evidence="3" id="KW-1185">Reference proteome</keyword>
<evidence type="ECO:0000313" key="3">
    <source>
        <dbReference type="Proteomes" id="UP000223527"/>
    </source>
</evidence>
<dbReference type="Gene3D" id="3.30.70.920">
    <property type="match status" value="1"/>
</dbReference>
<dbReference type="EMBL" id="PDNU01000001">
    <property type="protein sequence ID" value="PHK96820.1"/>
    <property type="molecule type" value="Genomic_DNA"/>
</dbReference>
<protein>
    <submittedName>
        <fullName evidence="2">AsnC family transcriptional regulator</fullName>
    </submittedName>
</protein>
<evidence type="ECO:0000313" key="2">
    <source>
        <dbReference type="EMBL" id="PHK96820.1"/>
    </source>
</evidence>